<evidence type="ECO:0000256" key="4">
    <source>
        <dbReference type="ARBA" id="ARBA00022692"/>
    </source>
</evidence>
<dbReference type="InterPro" id="IPR032808">
    <property type="entry name" value="DoxX"/>
</dbReference>
<accession>A0A840SJ01</accession>
<name>A0A840SJ01_9RHOB</name>
<evidence type="ECO:0000256" key="7">
    <source>
        <dbReference type="SAM" id="Phobius"/>
    </source>
</evidence>
<dbReference type="EMBL" id="JACHFM010000003">
    <property type="protein sequence ID" value="MBB5223049.1"/>
    <property type="molecule type" value="Genomic_DNA"/>
</dbReference>
<reference evidence="8 9" key="1">
    <citation type="submission" date="2020-08" db="EMBL/GenBank/DDBJ databases">
        <title>Genomic Encyclopedia of Type Strains, Phase IV (KMG-IV): sequencing the most valuable type-strain genomes for metagenomic binning, comparative biology and taxonomic classification.</title>
        <authorList>
            <person name="Goeker M."/>
        </authorList>
    </citation>
    <scope>NUCLEOTIDE SEQUENCE [LARGE SCALE GENOMIC DNA]</scope>
    <source>
        <strain evidence="8 9">DSM 101730</strain>
    </source>
</reference>
<evidence type="ECO:0000256" key="5">
    <source>
        <dbReference type="ARBA" id="ARBA00022989"/>
    </source>
</evidence>
<evidence type="ECO:0000256" key="1">
    <source>
        <dbReference type="ARBA" id="ARBA00004651"/>
    </source>
</evidence>
<proteinExistence type="inferred from homology"/>
<gene>
    <name evidence="8" type="ORF">HNP73_002996</name>
</gene>
<feature type="transmembrane region" description="Helical" evidence="7">
    <location>
        <begin position="98"/>
        <end position="120"/>
    </location>
</feature>
<comment type="subcellular location">
    <subcellularLocation>
        <location evidence="1">Cell membrane</location>
        <topology evidence="1">Multi-pass membrane protein</topology>
    </subcellularLocation>
</comment>
<evidence type="ECO:0000313" key="9">
    <source>
        <dbReference type="Proteomes" id="UP000549457"/>
    </source>
</evidence>
<keyword evidence="4 7" id="KW-0812">Transmembrane</keyword>
<dbReference type="Pfam" id="PF07681">
    <property type="entry name" value="DoxX"/>
    <property type="match status" value="1"/>
</dbReference>
<sequence>MQPVENYRPLALSALRIVTALVIFSYGLQKIVGFPAVQGPPVGSLPWIAGVFELVLGFLVLIGLKTRIAAFVLSGVMAFAYFLAHAPQNFFPAQNGGVAAILFSFIFLYLSVAGAGPVSVDEMDRRK</sequence>
<dbReference type="Proteomes" id="UP000549457">
    <property type="component" value="Unassembled WGS sequence"/>
</dbReference>
<dbReference type="InterPro" id="IPR051907">
    <property type="entry name" value="DoxX-like_oxidoreductase"/>
</dbReference>
<dbReference type="AlphaFoldDB" id="A0A840SJ01"/>
<protein>
    <submittedName>
        <fullName evidence="8">Putative oxidoreductase</fullName>
    </submittedName>
</protein>
<evidence type="ECO:0000256" key="3">
    <source>
        <dbReference type="ARBA" id="ARBA00022475"/>
    </source>
</evidence>
<feature type="transmembrane region" description="Helical" evidence="7">
    <location>
        <begin position="68"/>
        <end position="86"/>
    </location>
</feature>
<feature type="transmembrane region" description="Helical" evidence="7">
    <location>
        <begin position="44"/>
        <end position="61"/>
    </location>
</feature>
<comment type="caution">
    <text evidence="8">The sequence shown here is derived from an EMBL/GenBank/DDBJ whole genome shotgun (WGS) entry which is preliminary data.</text>
</comment>
<keyword evidence="3" id="KW-1003">Cell membrane</keyword>
<dbReference type="PANTHER" id="PTHR33452">
    <property type="entry name" value="OXIDOREDUCTASE CATD-RELATED"/>
    <property type="match status" value="1"/>
</dbReference>
<keyword evidence="9" id="KW-1185">Reference proteome</keyword>
<dbReference type="RefSeq" id="WP_184151241.1">
    <property type="nucleotide sequence ID" value="NZ_JACHFM010000003.1"/>
</dbReference>
<dbReference type="PANTHER" id="PTHR33452:SF4">
    <property type="entry name" value="BLL4328 PROTEIN"/>
    <property type="match status" value="1"/>
</dbReference>
<feature type="transmembrane region" description="Helical" evidence="7">
    <location>
        <begin position="12"/>
        <end position="32"/>
    </location>
</feature>
<keyword evidence="5 7" id="KW-1133">Transmembrane helix</keyword>
<evidence type="ECO:0000256" key="2">
    <source>
        <dbReference type="ARBA" id="ARBA00006679"/>
    </source>
</evidence>
<evidence type="ECO:0000256" key="6">
    <source>
        <dbReference type="ARBA" id="ARBA00023136"/>
    </source>
</evidence>
<organism evidence="8 9">
    <name type="scientific">Amaricoccus macauensis</name>
    <dbReference type="NCBI Taxonomy" id="57001"/>
    <lineage>
        <taxon>Bacteria</taxon>
        <taxon>Pseudomonadati</taxon>
        <taxon>Pseudomonadota</taxon>
        <taxon>Alphaproteobacteria</taxon>
        <taxon>Rhodobacterales</taxon>
        <taxon>Paracoccaceae</taxon>
        <taxon>Amaricoccus</taxon>
    </lineage>
</organism>
<evidence type="ECO:0000313" key="8">
    <source>
        <dbReference type="EMBL" id="MBB5223049.1"/>
    </source>
</evidence>
<dbReference type="GO" id="GO:0005886">
    <property type="term" value="C:plasma membrane"/>
    <property type="evidence" value="ECO:0007669"/>
    <property type="project" value="UniProtKB-SubCell"/>
</dbReference>
<keyword evidence="6 7" id="KW-0472">Membrane</keyword>
<comment type="similarity">
    <text evidence="2">Belongs to the DoxX family.</text>
</comment>